<evidence type="ECO:0000256" key="1">
    <source>
        <dbReference type="ARBA" id="ARBA00022490"/>
    </source>
</evidence>
<accession>A0A2U8FNH5</accession>
<evidence type="ECO:0000256" key="8">
    <source>
        <dbReference type="HAMAP-Rule" id="MF_00456"/>
    </source>
</evidence>
<dbReference type="InterPro" id="IPR036393">
    <property type="entry name" value="AceGlu_kinase-like_sf"/>
</dbReference>
<dbReference type="NCBIfam" id="TIGR01027">
    <property type="entry name" value="proB"/>
    <property type="match status" value="1"/>
</dbReference>
<dbReference type="SUPFAM" id="SSF53633">
    <property type="entry name" value="Carbamate kinase-like"/>
    <property type="match status" value="1"/>
</dbReference>
<evidence type="ECO:0000313" key="10">
    <source>
        <dbReference type="EMBL" id="AWI52477.1"/>
    </source>
</evidence>
<comment type="function">
    <text evidence="8">Catalyzes the transfer of a phosphate group to glutamate to form L-glutamate 5-phosphate.</text>
</comment>
<feature type="domain" description="PUA" evidence="9">
    <location>
        <begin position="281"/>
        <end position="364"/>
    </location>
</feature>
<dbReference type="InterPro" id="IPR015947">
    <property type="entry name" value="PUA-like_sf"/>
</dbReference>
<gene>
    <name evidence="8" type="primary">proB</name>
    <name evidence="10" type="ORF">DEH84_02835</name>
</gene>
<evidence type="ECO:0000256" key="3">
    <source>
        <dbReference type="ARBA" id="ARBA00022650"/>
    </source>
</evidence>
<dbReference type="InterPro" id="IPR005715">
    <property type="entry name" value="Glu_5kinase/COase_Synthase"/>
</dbReference>
<dbReference type="PANTHER" id="PTHR43654">
    <property type="entry name" value="GLUTAMATE 5-KINASE"/>
    <property type="match status" value="1"/>
</dbReference>
<dbReference type="UniPathway" id="UPA00098">
    <property type="reaction ID" value="UER00359"/>
</dbReference>
<dbReference type="PRINTS" id="PR00474">
    <property type="entry name" value="GLU5KINASE"/>
</dbReference>
<feature type="binding site" evidence="8">
    <location>
        <position position="14"/>
    </location>
    <ligand>
        <name>ATP</name>
        <dbReference type="ChEBI" id="CHEBI:30616"/>
    </ligand>
</feature>
<dbReference type="GO" id="GO:0003723">
    <property type="term" value="F:RNA binding"/>
    <property type="evidence" value="ECO:0007669"/>
    <property type="project" value="InterPro"/>
</dbReference>
<keyword evidence="2 8" id="KW-0028">Amino-acid biosynthesis</keyword>
<dbReference type="InterPro" id="IPR036974">
    <property type="entry name" value="PUA_sf"/>
</dbReference>
<dbReference type="InterPro" id="IPR041739">
    <property type="entry name" value="G5K_ProB"/>
</dbReference>
<dbReference type="GO" id="GO:0004349">
    <property type="term" value="F:glutamate 5-kinase activity"/>
    <property type="evidence" value="ECO:0007669"/>
    <property type="project" value="UniProtKB-UniRule"/>
</dbReference>
<keyword evidence="11" id="KW-1185">Reference proteome</keyword>
<comment type="catalytic activity">
    <reaction evidence="8">
        <text>L-glutamate + ATP = L-glutamyl 5-phosphate + ADP</text>
        <dbReference type="Rhea" id="RHEA:14877"/>
        <dbReference type="ChEBI" id="CHEBI:29985"/>
        <dbReference type="ChEBI" id="CHEBI:30616"/>
        <dbReference type="ChEBI" id="CHEBI:58274"/>
        <dbReference type="ChEBI" id="CHEBI:456216"/>
        <dbReference type="EC" id="2.7.2.11"/>
    </reaction>
</comment>
<sequence>MNEVLKNARRIVVKVGSSLVTNEGRGVDAEAIGTWCRQMAALAADGREVIMVSSGAIAEGMKRLGWATRPKELHELQAAAAVGQMGLAQMYETKLREHGMGSAQVLLTHADLADRERYLNARSTLLTLLSHKVVPVINENDTVVTDEIKFGDNDTLGALVANLVEADALVILTDQKGLYSADPRKDPTARFIDVCTAGDPALEQMAGGAGSGVGTGGMITKVIAARRAAGSGASTVIAWGREPDVLVRLTQGESIGSLFMAATAKLTARKQWMADHLQLRGTVVIDDGAVVKLRDEGKSLLPIGMVEVIGDFHRGDVIAVRSLRGEHVARGLANYASGEARLIARKPSSEIGAVLGFTNEPEMIHRDNLVLA</sequence>
<dbReference type="PROSITE" id="PS00902">
    <property type="entry name" value="GLUTAMATE_5_KINASE"/>
    <property type="match status" value="1"/>
</dbReference>
<dbReference type="InterPro" id="IPR019797">
    <property type="entry name" value="Glutamate_5-kinase_CS"/>
</dbReference>
<dbReference type="RefSeq" id="WP_109034594.1">
    <property type="nucleotide sequence ID" value="NZ_CP029210.1"/>
</dbReference>
<comment type="similarity">
    <text evidence="8">Belongs to the glutamate 5-kinase family.</text>
</comment>
<dbReference type="InterPro" id="IPR002478">
    <property type="entry name" value="PUA"/>
</dbReference>
<dbReference type="CDD" id="cd21157">
    <property type="entry name" value="PUA_G5K"/>
    <property type="match status" value="1"/>
</dbReference>
<keyword evidence="4 8" id="KW-0808">Transferase</keyword>
<evidence type="ECO:0000259" key="9">
    <source>
        <dbReference type="SMART" id="SM00359"/>
    </source>
</evidence>
<dbReference type="PROSITE" id="PS50890">
    <property type="entry name" value="PUA"/>
    <property type="match status" value="1"/>
</dbReference>
<dbReference type="PIRSF" id="PIRSF000729">
    <property type="entry name" value="GK"/>
    <property type="match status" value="1"/>
</dbReference>
<keyword evidence="7 8" id="KW-0067">ATP-binding</keyword>
<feature type="binding site" evidence="8">
    <location>
        <begin position="173"/>
        <end position="174"/>
    </location>
    <ligand>
        <name>ATP</name>
        <dbReference type="ChEBI" id="CHEBI:30616"/>
    </ligand>
</feature>
<dbReference type="EMBL" id="CP029210">
    <property type="protein sequence ID" value="AWI52477.1"/>
    <property type="molecule type" value="Genomic_DNA"/>
</dbReference>
<dbReference type="Proteomes" id="UP000244892">
    <property type="component" value="Chromosome"/>
</dbReference>
<evidence type="ECO:0000256" key="5">
    <source>
        <dbReference type="ARBA" id="ARBA00022741"/>
    </source>
</evidence>
<dbReference type="FunFam" id="2.30.130.10:FF:000007">
    <property type="entry name" value="Glutamate 5-kinase"/>
    <property type="match status" value="1"/>
</dbReference>
<dbReference type="GO" id="GO:0005829">
    <property type="term" value="C:cytosol"/>
    <property type="evidence" value="ECO:0007669"/>
    <property type="project" value="TreeGrafter"/>
</dbReference>
<evidence type="ECO:0000313" key="11">
    <source>
        <dbReference type="Proteomes" id="UP000244892"/>
    </source>
</evidence>
<comment type="subcellular location">
    <subcellularLocation>
        <location evidence="8">Cytoplasm</location>
    </subcellularLocation>
</comment>
<proteinExistence type="inferred from homology"/>
<dbReference type="Gene3D" id="3.40.1160.10">
    <property type="entry name" value="Acetylglutamate kinase-like"/>
    <property type="match status" value="1"/>
</dbReference>
<dbReference type="GO" id="GO:0005524">
    <property type="term" value="F:ATP binding"/>
    <property type="evidence" value="ECO:0007669"/>
    <property type="project" value="UniProtKB-KW"/>
</dbReference>
<dbReference type="OrthoDB" id="9804434at2"/>
<feature type="binding site" evidence="8">
    <location>
        <position position="153"/>
    </location>
    <ligand>
        <name>substrate</name>
    </ligand>
</feature>
<dbReference type="InterPro" id="IPR001057">
    <property type="entry name" value="Glu/AcGlu_kinase"/>
</dbReference>
<dbReference type="KEGG" id="aon:DEH84_02835"/>
<dbReference type="Pfam" id="PF00696">
    <property type="entry name" value="AA_kinase"/>
    <property type="match status" value="1"/>
</dbReference>
<feature type="binding site" evidence="8">
    <location>
        <begin position="215"/>
        <end position="221"/>
    </location>
    <ligand>
        <name>ATP</name>
        <dbReference type="ChEBI" id="CHEBI:30616"/>
    </ligand>
</feature>
<comment type="pathway">
    <text evidence="8">Amino-acid biosynthesis; L-proline biosynthesis; L-glutamate 5-semialdehyde from L-glutamate: step 1/2.</text>
</comment>
<feature type="binding site" evidence="8">
    <location>
        <position position="54"/>
    </location>
    <ligand>
        <name>substrate</name>
    </ligand>
</feature>
<dbReference type="FunFam" id="3.40.1160.10:FF:000018">
    <property type="entry name" value="Glutamate 5-kinase"/>
    <property type="match status" value="1"/>
</dbReference>
<evidence type="ECO:0000256" key="6">
    <source>
        <dbReference type="ARBA" id="ARBA00022777"/>
    </source>
</evidence>
<dbReference type="GO" id="GO:0055129">
    <property type="term" value="P:L-proline biosynthetic process"/>
    <property type="evidence" value="ECO:0007669"/>
    <property type="project" value="UniProtKB-UniRule"/>
</dbReference>
<dbReference type="PANTHER" id="PTHR43654:SF1">
    <property type="entry name" value="ISOPENTENYL PHOSPHATE KINASE"/>
    <property type="match status" value="1"/>
</dbReference>
<dbReference type="Gene3D" id="2.30.130.10">
    <property type="entry name" value="PUA domain"/>
    <property type="match status" value="1"/>
</dbReference>
<dbReference type="HAMAP" id="MF_00456">
    <property type="entry name" value="ProB"/>
    <property type="match status" value="1"/>
</dbReference>
<keyword evidence="3 8" id="KW-0641">Proline biosynthesis</keyword>
<organism evidence="10 11">
    <name type="scientific">Aquabacterium olei</name>
    <dbReference type="NCBI Taxonomy" id="1296669"/>
    <lineage>
        <taxon>Bacteria</taxon>
        <taxon>Pseudomonadati</taxon>
        <taxon>Pseudomonadota</taxon>
        <taxon>Betaproteobacteria</taxon>
        <taxon>Burkholderiales</taxon>
        <taxon>Aquabacterium</taxon>
    </lineage>
</organism>
<keyword evidence="5 8" id="KW-0547">Nucleotide-binding</keyword>
<feature type="binding site" evidence="8">
    <location>
        <position position="141"/>
    </location>
    <ligand>
        <name>substrate</name>
    </ligand>
</feature>
<dbReference type="EC" id="2.7.2.11" evidence="8"/>
<dbReference type="SUPFAM" id="SSF88697">
    <property type="entry name" value="PUA domain-like"/>
    <property type="match status" value="1"/>
</dbReference>
<name>A0A2U8FNH5_9BURK</name>
<reference evidence="10 11" key="1">
    <citation type="submission" date="2018-05" db="EMBL/GenBank/DDBJ databases">
        <title>complete genome sequence of Aquabacterium olei NBRC 110486.</title>
        <authorList>
            <person name="Tang B."/>
            <person name="Chang J."/>
            <person name="Zhang L."/>
            <person name="Yang H."/>
        </authorList>
    </citation>
    <scope>NUCLEOTIDE SEQUENCE [LARGE SCALE GENOMIC DNA]</scope>
    <source>
        <strain evidence="10 11">NBRC 110486</strain>
    </source>
</reference>
<dbReference type="InterPro" id="IPR001048">
    <property type="entry name" value="Asp/Glu/Uridylate_kinase"/>
</dbReference>
<evidence type="ECO:0000256" key="4">
    <source>
        <dbReference type="ARBA" id="ARBA00022679"/>
    </source>
</evidence>
<dbReference type="SMART" id="SM00359">
    <property type="entry name" value="PUA"/>
    <property type="match status" value="1"/>
</dbReference>
<keyword evidence="1 8" id="KW-0963">Cytoplasm</keyword>
<dbReference type="CDD" id="cd04242">
    <property type="entry name" value="AAK_G5K_ProB"/>
    <property type="match status" value="1"/>
</dbReference>
<dbReference type="AlphaFoldDB" id="A0A2U8FNH5"/>
<dbReference type="InterPro" id="IPR011529">
    <property type="entry name" value="Glu_5kinase"/>
</dbReference>
<dbReference type="Pfam" id="PF01472">
    <property type="entry name" value="PUA"/>
    <property type="match status" value="1"/>
</dbReference>
<evidence type="ECO:0000256" key="2">
    <source>
        <dbReference type="ARBA" id="ARBA00022605"/>
    </source>
</evidence>
<evidence type="ECO:0000256" key="7">
    <source>
        <dbReference type="ARBA" id="ARBA00022840"/>
    </source>
</evidence>
<protein>
    <recommendedName>
        <fullName evidence="8">Glutamate 5-kinase</fullName>
        <ecNumber evidence="8">2.7.2.11</ecNumber>
    </recommendedName>
    <alternativeName>
        <fullName evidence="8">Gamma-glutamyl kinase</fullName>
        <shortName evidence="8">GK</shortName>
    </alternativeName>
</protein>
<keyword evidence="6 8" id="KW-0418">Kinase</keyword>